<evidence type="ECO:0000313" key="3">
    <source>
        <dbReference type="EMBL" id="WPK25154.1"/>
    </source>
</evidence>
<dbReference type="Pfam" id="PF10333">
    <property type="entry name" value="Pga1"/>
    <property type="match status" value="1"/>
</dbReference>
<reference evidence="3 4" key="1">
    <citation type="submission" date="2023-10" db="EMBL/GenBank/DDBJ databases">
        <title>Draft Genome Sequence of Candida saopaulonensis from a very Premature Infant with Sepsis.</title>
        <authorList>
            <person name="Ning Y."/>
            <person name="Dai R."/>
            <person name="Xiao M."/>
            <person name="Xu Y."/>
            <person name="Yan Q."/>
            <person name="Zhang L."/>
        </authorList>
    </citation>
    <scope>NUCLEOTIDE SEQUENCE [LARGE SCALE GENOMIC DNA]</scope>
    <source>
        <strain evidence="3 4">19XY460</strain>
    </source>
</reference>
<dbReference type="AlphaFoldDB" id="A0AAX4H9L1"/>
<dbReference type="InterPro" id="IPR019433">
    <property type="entry name" value="GPI_ManTrfase_II_coact_Pga1"/>
</dbReference>
<organism evidence="3 4">
    <name type="scientific">Australozyma saopauloensis</name>
    <dbReference type="NCBI Taxonomy" id="291208"/>
    <lineage>
        <taxon>Eukaryota</taxon>
        <taxon>Fungi</taxon>
        <taxon>Dikarya</taxon>
        <taxon>Ascomycota</taxon>
        <taxon>Saccharomycotina</taxon>
        <taxon>Pichiomycetes</taxon>
        <taxon>Metschnikowiaceae</taxon>
        <taxon>Australozyma</taxon>
    </lineage>
</organism>
<evidence type="ECO:0000256" key="1">
    <source>
        <dbReference type="SAM" id="Phobius"/>
    </source>
</evidence>
<proteinExistence type="predicted"/>
<name>A0AAX4H9L1_9ASCO</name>
<feature type="chain" id="PRO_5043612642" evidence="2">
    <location>
        <begin position="17"/>
        <end position="209"/>
    </location>
</feature>
<feature type="transmembrane region" description="Helical" evidence="1">
    <location>
        <begin position="184"/>
        <end position="202"/>
    </location>
</feature>
<keyword evidence="2" id="KW-0732">Signal</keyword>
<dbReference type="RefSeq" id="XP_062877537.1">
    <property type="nucleotide sequence ID" value="XM_063021467.1"/>
</dbReference>
<keyword evidence="1" id="KW-1133">Transmembrane helix</keyword>
<keyword evidence="1" id="KW-0472">Membrane</keyword>
<dbReference type="KEGG" id="asau:88173522"/>
<evidence type="ECO:0000256" key="2">
    <source>
        <dbReference type="SAM" id="SignalP"/>
    </source>
</evidence>
<keyword evidence="1" id="KW-0812">Transmembrane</keyword>
<sequence length="209" mass="24106">MILPILLLFAPLTVWANTETCMFKIPYYYNIPVDTESQNRPGIAQLNESTYVIDSHPILDINNYQLSESSLKLPYDYSSKDPRRLLVKLNNYGNDTYDANDVINVKLCWPATSPFSFQLDHHFVLTRELNPEAATNQMDIYVEVIYSADFYAVKPIEENTVPVILAISKLPNRFVPIPIELYDYILYAMDLLIFAVTLLPIAQRYIRSI</sequence>
<dbReference type="GeneID" id="88173522"/>
<accession>A0AAX4H9L1</accession>
<feature type="signal peptide" evidence="2">
    <location>
        <begin position="1"/>
        <end position="16"/>
    </location>
</feature>
<gene>
    <name evidence="3" type="ORF">PUMCH_002457</name>
</gene>
<protein>
    <submittedName>
        <fullName evidence="3">Uncharacterized protein</fullName>
    </submittedName>
</protein>
<keyword evidence="4" id="KW-1185">Reference proteome</keyword>
<dbReference type="Proteomes" id="UP001338582">
    <property type="component" value="Chromosome 3"/>
</dbReference>
<evidence type="ECO:0000313" key="4">
    <source>
        <dbReference type="Proteomes" id="UP001338582"/>
    </source>
</evidence>
<dbReference type="EMBL" id="CP138896">
    <property type="protein sequence ID" value="WPK25154.1"/>
    <property type="molecule type" value="Genomic_DNA"/>
</dbReference>